<dbReference type="Proteomes" id="UP000824101">
    <property type="component" value="Unassembled WGS sequence"/>
</dbReference>
<keyword evidence="2" id="KW-0012">Acyltransferase</keyword>
<evidence type="ECO:0000313" key="5">
    <source>
        <dbReference type="Proteomes" id="UP000824101"/>
    </source>
</evidence>
<dbReference type="Gene3D" id="3.40.630.30">
    <property type="match status" value="1"/>
</dbReference>
<dbReference type="PANTHER" id="PTHR43800">
    <property type="entry name" value="PEPTIDYL-LYSINE N-ACETYLTRANSFERASE YJAB"/>
    <property type="match status" value="1"/>
</dbReference>
<gene>
    <name evidence="4" type="ORF">IAA17_06135</name>
</gene>
<dbReference type="EMBL" id="DXBC01000094">
    <property type="protein sequence ID" value="HIZ79350.1"/>
    <property type="molecule type" value="Genomic_DNA"/>
</dbReference>
<feature type="domain" description="N-acetyltransferase" evidence="3">
    <location>
        <begin position="6"/>
        <end position="166"/>
    </location>
</feature>
<proteinExistence type="predicted"/>
<evidence type="ECO:0000256" key="1">
    <source>
        <dbReference type="ARBA" id="ARBA00022679"/>
    </source>
</evidence>
<dbReference type="PROSITE" id="PS51186">
    <property type="entry name" value="GNAT"/>
    <property type="match status" value="1"/>
</dbReference>
<protein>
    <submittedName>
        <fullName evidence="4">GNAT family N-acetyltransferase</fullName>
    </submittedName>
</protein>
<dbReference type="Pfam" id="PF00583">
    <property type="entry name" value="Acetyltransf_1"/>
    <property type="match status" value="1"/>
</dbReference>
<name>A0A9D2GHP9_9FIRM</name>
<dbReference type="GO" id="GO:0016747">
    <property type="term" value="F:acyltransferase activity, transferring groups other than amino-acyl groups"/>
    <property type="evidence" value="ECO:0007669"/>
    <property type="project" value="InterPro"/>
</dbReference>
<comment type="caution">
    <text evidence="4">The sequence shown here is derived from an EMBL/GenBank/DDBJ whole genome shotgun (WGS) entry which is preliminary data.</text>
</comment>
<keyword evidence="1" id="KW-0808">Transferase</keyword>
<dbReference type="PANTHER" id="PTHR43800:SF1">
    <property type="entry name" value="PEPTIDYL-LYSINE N-ACETYLTRANSFERASE YJAB"/>
    <property type="match status" value="1"/>
</dbReference>
<organism evidence="4 5">
    <name type="scientific">Candidatus Lachnoclostridium stercorigallinarum</name>
    <dbReference type="NCBI Taxonomy" id="2838634"/>
    <lineage>
        <taxon>Bacteria</taxon>
        <taxon>Bacillati</taxon>
        <taxon>Bacillota</taxon>
        <taxon>Clostridia</taxon>
        <taxon>Lachnospirales</taxon>
        <taxon>Lachnospiraceae</taxon>
    </lineage>
</organism>
<dbReference type="InterPro" id="IPR016181">
    <property type="entry name" value="Acyl_CoA_acyltransferase"/>
</dbReference>
<evidence type="ECO:0000256" key="2">
    <source>
        <dbReference type="ARBA" id="ARBA00023315"/>
    </source>
</evidence>
<accession>A0A9D2GHP9</accession>
<dbReference type="AlphaFoldDB" id="A0A9D2GHP9"/>
<reference evidence="4" key="2">
    <citation type="submission" date="2021-04" db="EMBL/GenBank/DDBJ databases">
        <authorList>
            <person name="Gilroy R."/>
        </authorList>
    </citation>
    <scope>NUCLEOTIDE SEQUENCE</scope>
    <source>
        <strain evidence="4">ChiBcec1-1093</strain>
    </source>
</reference>
<dbReference type="SUPFAM" id="SSF55729">
    <property type="entry name" value="Acyl-CoA N-acyltransferases (Nat)"/>
    <property type="match status" value="1"/>
</dbReference>
<evidence type="ECO:0000313" key="4">
    <source>
        <dbReference type="EMBL" id="HIZ79350.1"/>
    </source>
</evidence>
<evidence type="ECO:0000259" key="3">
    <source>
        <dbReference type="PROSITE" id="PS51186"/>
    </source>
</evidence>
<sequence length="186" mass="21596">MSTVYTKLIPVKAEDREQIASLSAFASQIVKEHFDPLIGPEQNDYMIARFQSVSAITDQIRSGYRYYVAEDEMGEMEGFLAFYPRDGKMYLSKFYVHGRARGWGIARKMFDFVMEETRKEGLPSIFLNVNRGNESVIRIYEHLGFRKVREEKNDIGNGFYMDDWVLECPAGVSSVKSQDREKEEKK</sequence>
<reference evidence="4" key="1">
    <citation type="journal article" date="2021" name="PeerJ">
        <title>Extensive microbial diversity within the chicken gut microbiome revealed by metagenomics and culture.</title>
        <authorList>
            <person name="Gilroy R."/>
            <person name="Ravi A."/>
            <person name="Getino M."/>
            <person name="Pursley I."/>
            <person name="Horton D.L."/>
            <person name="Alikhan N.F."/>
            <person name="Baker D."/>
            <person name="Gharbi K."/>
            <person name="Hall N."/>
            <person name="Watson M."/>
            <person name="Adriaenssens E.M."/>
            <person name="Foster-Nyarko E."/>
            <person name="Jarju S."/>
            <person name="Secka A."/>
            <person name="Antonio M."/>
            <person name="Oren A."/>
            <person name="Chaudhuri R.R."/>
            <person name="La Ragione R."/>
            <person name="Hildebrand F."/>
            <person name="Pallen M.J."/>
        </authorList>
    </citation>
    <scope>NUCLEOTIDE SEQUENCE</scope>
    <source>
        <strain evidence="4">ChiBcec1-1093</strain>
    </source>
</reference>
<dbReference type="InterPro" id="IPR000182">
    <property type="entry name" value="GNAT_dom"/>
</dbReference>
<dbReference type="CDD" id="cd04301">
    <property type="entry name" value="NAT_SF"/>
    <property type="match status" value="1"/>
</dbReference>